<name>A0A0H5DPV0_9BACT</name>
<feature type="transmembrane region" description="Helical" evidence="1">
    <location>
        <begin position="37"/>
        <end position="60"/>
    </location>
</feature>
<evidence type="ECO:0000313" key="3">
    <source>
        <dbReference type="Proteomes" id="UP000220251"/>
    </source>
</evidence>
<dbReference type="EMBL" id="CWGJ01000012">
    <property type="protein sequence ID" value="CRX38507.1"/>
    <property type="molecule type" value="Genomic_DNA"/>
</dbReference>
<dbReference type="Pfam" id="PF20589">
    <property type="entry name" value="DUF6790"/>
    <property type="match status" value="1"/>
</dbReference>
<proteinExistence type="predicted"/>
<keyword evidence="1" id="KW-0472">Membrane</keyword>
<dbReference type="Proteomes" id="UP000220251">
    <property type="component" value="Unassembled WGS sequence"/>
</dbReference>
<dbReference type="OrthoDB" id="281633at2"/>
<feature type="transmembrane region" description="Helical" evidence="1">
    <location>
        <begin position="108"/>
        <end position="126"/>
    </location>
</feature>
<protein>
    <submittedName>
        <fullName evidence="2">Putative membrane protein</fullName>
    </submittedName>
</protein>
<dbReference type="RefSeq" id="WP_098038365.1">
    <property type="nucleotide sequence ID" value="NZ_CWGJ01000012.1"/>
</dbReference>
<accession>A0A0H5DPV0</accession>
<keyword evidence="3" id="KW-1185">Reference proteome</keyword>
<gene>
    <name evidence="2" type="ORF">ELAC_1164</name>
</gene>
<feature type="transmembrane region" description="Helical" evidence="1">
    <location>
        <begin position="72"/>
        <end position="96"/>
    </location>
</feature>
<sequence>MKSLLYITLFALPFLLTLLNIQLQKKSVSRNYFLNTLLVYFLFFQVGIQAICTGLIQIFWGEGECRSMDRCWSPYLMEVGMMNLSFGVGGIMTYWLRGSFWVAIGGGYALYLILSVIAYSVEVLVVKGEGLFSMRLKAVLDLASAFILFYLIFRRPAEKGGLGK</sequence>
<feature type="transmembrane region" description="Helical" evidence="1">
    <location>
        <begin position="138"/>
        <end position="157"/>
    </location>
</feature>
<keyword evidence="1" id="KW-0812">Transmembrane</keyword>
<dbReference type="InterPro" id="IPR046740">
    <property type="entry name" value="DUF6790"/>
</dbReference>
<dbReference type="AlphaFoldDB" id="A0A0H5DPV0"/>
<organism evidence="2 3">
    <name type="scientific">Estrella lausannensis</name>
    <dbReference type="NCBI Taxonomy" id="483423"/>
    <lineage>
        <taxon>Bacteria</taxon>
        <taxon>Pseudomonadati</taxon>
        <taxon>Chlamydiota</taxon>
        <taxon>Chlamydiia</taxon>
        <taxon>Parachlamydiales</taxon>
        <taxon>Candidatus Criblamydiaceae</taxon>
        <taxon>Estrella</taxon>
    </lineage>
</organism>
<reference evidence="3" key="1">
    <citation type="submission" date="2015-06" db="EMBL/GenBank/DDBJ databases">
        <authorList>
            <person name="Bertelli C."/>
        </authorList>
    </citation>
    <scope>NUCLEOTIDE SEQUENCE [LARGE SCALE GENOMIC DNA]</scope>
    <source>
        <strain evidence="3">CRIB-30</strain>
    </source>
</reference>
<keyword evidence="1" id="KW-1133">Transmembrane helix</keyword>
<evidence type="ECO:0000313" key="2">
    <source>
        <dbReference type="EMBL" id="CRX38507.1"/>
    </source>
</evidence>
<evidence type="ECO:0000256" key="1">
    <source>
        <dbReference type="SAM" id="Phobius"/>
    </source>
</evidence>